<organism evidence="6 7">
    <name type="scientific">candidate division GN15 bacterium</name>
    <dbReference type="NCBI Taxonomy" id="2072418"/>
    <lineage>
        <taxon>Bacteria</taxon>
        <taxon>candidate division GN15</taxon>
    </lineage>
</organism>
<dbReference type="InterPro" id="IPR016181">
    <property type="entry name" value="Acyl_CoA_acyltransferase"/>
</dbReference>
<keyword evidence="4" id="KW-0012">Acyltransferase</keyword>
<evidence type="ECO:0000256" key="1">
    <source>
        <dbReference type="ARBA" id="ARBA00005395"/>
    </source>
</evidence>
<dbReference type="PANTHER" id="PTHR43420">
    <property type="entry name" value="ACETYLTRANSFERASE"/>
    <property type="match status" value="1"/>
</dbReference>
<comment type="caution">
    <text evidence="6">The sequence shown here is derived from an EMBL/GenBank/DDBJ whole genome shotgun (WGS) entry which is preliminary data.</text>
</comment>
<evidence type="ECO:0000256" key="3">
    <source>
        <dbReference type="ARBA" id="ARBA00022679"/>
    </source>
</evidence>
<evidence type="ECO:0000259" key="5">
    <source>
        <dbReference type="PROSITE" id="PS51186"/>
    </source>
</evidence>
<dbReference type="NCBIfam" id="TIGR01575">
    <property type="entry name" value="rimI"/>
    <property type="match status" value="1"/>
</dbReference>
<dbReference type="InterPro" id="IPR000182">
    <property type="entry name" value="GNAT_dom"/>
</dbReference>
<reference evidence="6 7" key="1">
    <citation type="journal article" date="2018" name="ISME J.">
        <title>A methanotrophic archaeon couples anaerobic oxidation of methane to Fe(III) reduction.</title>
        <authorList>
            <person name="Cai C."/>
            <person name="Leu A.O."/>
            <person name="Xie G.J."/>
            <person name="Guo J."/>
            <person name="Feng Y."/>
            <person name="Zhao J.X."/>
            <person name="Tyson G.W."/>
            <person name="Yuan Z."/>
            <person name="Hu S."/>
        </authorList>
    </citation>
    <scope>NUCLEOTIDE SEQUENCE [LARGE SCALE GENOMIC DNA]</scope>
    <source>
        <strain evidence="6">FeB_12</strain>
    </source>
</reference>
<dbReference type="GO" id="GO:0008080">
    <property type="term" value="F:N-acetyltransferase activity"/>
    <property type="evidence" value="ECO:0007669"/>
    <property type="project" value="InterPro"/>
</dbReference>
<sequence length="162" mass="18383">MNSVANSREVLPIIRSMKDADIDSVAALEQVIFPDPWPRAAFVEQLKDDMWGALVAEADGEIVGYACYLLVHNESHLTNIGVAPGWRRKSVACKLLERILGIVTEHGCDILLLEVRPSNDSARAFYAKHGFRELYRRPNYYRRPVEDALVLVRYLEPTQNES</sequence>
<name>A0A855X2I4_9BACT</name>
<dbReference type="AlphaFoldDB" id="A0A855X2I4"/>
<proteinExistence type="inferred from homology"/>
<accession>A0A855X2I4</accession>
<evidence type="ECO:0000313" key="7">
    <source>
        <dbReference type="Proteomes" id="UP000250918"/>
    </source>
</evidence>
<keyword evidence="3 6" id="KW-0808">Transferase</keyword>
<dbReference type="Pfam" id="PF00583">
    <property type="entry name" value="Acetyltransf_1"/>
    <property type="match status" value="1"/>
</dbReference>
<dbReference type="EMBL" id="PQAP01000197">
    <property type="protein sequence ID" value="PWB68516.1"/>
    <property type="molecule type" value="Genomic_DNA"/>
</dbReference>
<dbReference type="SUPFAM" id="SSF55729">
    <property type="entry name" value="Acyl-CoA N-acyltransferases (Nat)"/>
    <property type="match status" value="1"/>
</dbReference>
<dbReference type="PANTHER" id="PTHR43420:SF44">
    <property type="entry name" value="ACETYLTRANSFERASE YPEA"/>
    <property type="match status" value="1"/>
</dbReference>
<dbReference type="InterPro" id="IPR006464">
    <property type="entry name" value="AcTrfase_RimI/Ard1"/>
</dbReference>
<comment type="similarity">
    <text evidence="1">Belongs to the acetyltransferase family. RimI subfamily.</text>
</comment>
<dbReference type="PROSITE" id="PS51186">
    <property type="entry name" value="GNAT"/>
    <property type="match status" value="1"/>
</dbReference>
<dbReference type="InterPro" id="IPR050680">
    <property type="entry name" value="YpeA/RimI_acetyltransf"/>
</dbReference>
<dbReference type="Gene3D" id="3.40.630.30">
    <property type="match status" value="1"/>
</dbReference>
<evidence type="ECO:0000256" key="2">
    <source>
        <dbReference type="ARBA" id="ARBA00022490"/>
    </source>
</evidence>
<keyword evidence="2" id="KW-0963">Cytoplasm</keyword>
<dbReference type="Proteomes" id="UP000250918">
    <property type="component" value="Unassembled WGS sequence"/>
</dbReference>
<feature type="domain" description="N-acetyltransferase" evidence="5">
    <location>
        <begin position="12"/>
        <end position="156"/>
    </location>
</feature>
<gene>
    <name evidence="6" type="primary">rimI</name>
    <name evidence="6" type="ORF">C3F09_11395</name>
</gene>
<dbReference type="CDD" id="cd04301">
    <property type="entry name" value="NAT_SF"/>
    <property type="match status" value="1"/>
</dbReference>
<protein>
    <submittedName>
        <fullName evidence="6">Ribosomal-protein-alanine N-acetyltransferase</fullName>
    </submittedName>
</protein>
<evidence type="ECO:0000256" key="4">
    <source>
        <dbReference type="ARBA" id="ARBA00023315"/>
    </source>
</evidence>
<evidence type="ECO:0000313" key="6">
    <source>
        <dbReference type="EMBL" id="PWB68516.1"/>
    </source>
</evidence>